<name>A0A1T4Z4F3_9ACTN</name>
<dbReference type="InterPro" id="IPR017871">
    <property type="entry name" value="ABC_transporter-like_CS"/>
</dbReference>
<proteinExistence type="inferred from homology"/>
<dbReference type="CDD" id="cd03257">
    <property type="entry name" value="ABC_NikE_OppD_transporters"/>
    <property type="match status" value="1"/>
</dbReference>
<dbReference type="PANTHER" id="PTHR43776:SF7">
    <property type="entry name" value="D,D-DIPEPTIDE TRANSPORT ATP-BINDING PROTEIN DDPF-RELATED"/>
    <property type="match status" value="1"/>
</dbReference>
<keyword evidence="2" id="KW-0813">Transport</keyword>
<dbReference type="PANTHER" id="PTHR43776">
    <property type="entry name" value="TRANSPORT ATP-BINDING PROTEIN"/>
    <property type="match status" value="1"/>
</dbReference>
<dbReference type="GO" id="GO:0055085">
    <property type="term" value="P:transmembrane transport"/>
    <property type="evidence" value="ECO:0007669"/>
    <property type="project" value="UniProtKB-ARBA"/>
</dbReference>
<sequence>MTSDTTPPLLDLRSVDVTYGGAKEFTAVRNASLTIAPGRTVGLVGESGSGKSTLARCVVGLVRASSGSVHLDGEDVTNPRGPALASVRKNVQMVFQDPRSSLNPRLDIGTTLREVIAVTDDVDRGSPQARDTAVDLMARVGLDRALLNRYPHQLSGGQLQRVAIARAVARRPRLMLLDEVTASLDVSAQATVLNLLRSLQEASGFAVLLITHDLAVVRYMCDEMVVMRRGEVVEHGATGDVMSEPRTDYTRSLLDAIPSLGRDRWRSGAR</sequence>
<feature type="domain" description="ABC transporter" evidence="5">
    <location>
        <begin position="12"/>
        <end position="254"/>
    </location>
</feature>
<dbReference type="AlphaFoldDB" id="A0A1T4Z4F3"/>
<dbReference type="SMART" id="SM00382">
    <property type="entry name" value="AAA"/>
    <property type="match status" value="1"/>
</dbReference>
<keyword evidence="4 6" id="KW-0067">ATP-binding</keyword>
<dbReference type="STRING" id="1736691.SAMN06295964_2168"/>
<keyword evidence="3" id="KW-0547">Nucleotide-binding</keyword>
<evidence type="ECO:0000313" key="7">
    <source>
        <dbReference type="Proteomes" id="UP000191040"/>
    </source>
</evidence>
<organism evidence="6 7">
    <name type="scientific">Aeromicrobium choanae</name>
    <dbReference type="NCBI Taxonomy" id="1736691"/>
    <lineage>
        <taxon>Bacteria</taxon>
        <taxon>Bacillati</taxon>
        <taxon>Actinomycetota</taxon>
        <taxon>Actinomycetes</taxon>
        <taxon>Propionibacteriales</taxon>
        <taxon>Nocardioidaceae</taxon>
        <taxon>Aeromicrobium</taxon>
    </lineage>
</organism>
<evidence type="ECO:0000256" key="2">
    <source>
        <dbReference type="ARBA" id="ARBA00022448"/>
    </source>
</evidence>
<dbReference type="InterPro" id="IPR027417">
    <property type="entry name" value="P-loop_NTPase"/>
</dbReference>
<evidence type="ECO:0000256" key="3">
    <source>
        <dbReference type="ARBA" id="ARBA00022741"/>
    </source>
</evidence>
<comment type="similarity">
    <text evidence="1">Belongs to the ABC transporter superfamily.</text>
</comment>
<dbReference type="InterPro" id="IPR003593">
    <property type="entry name" value="AAA+_ATPase"/>
</dbReference>
<accession>A0A1T4Z4F3</accession>
<keyword evidence="7" id="KW-1185">Reference proteome</keyword>
<dbReference type="GO" id="GO:0005524">
    <property type="term" value="F:ATP binding"/>
    <property type="evidence" value="ECO:0007669"/>
    <property type="project" value="UniProtKB-KW"/>
</dbReference>
<dbReference type="PROSITE" id="PS00211">
    <property type="entry name" value="ABC_TRANSPORTER_1"/>
    <property type="match status" value="1"/>
</dbReference>
<dbReference type="InterPro" id="IPR050319">
    <property type="entry name" value="ABC_transp_ATP-bind"/>
</dbReference>
<protein>
    <submittedName>
        <fullName evidence="6">Peptide/nickel transport system ATP-binding protein</fullName>
    </submittedName>
</protein>
<dbReference type="SUPFAM" id="SSF52540">
    <property type="entry name" value="P-loop containing nucleoside triphosphate hydrolases"/>
    <property type="match status" value="1"/>
</dbReference>
<dbReference type="InterPro" id="IPR003439">
    <property type="entry name" value="ABC_transporter-like_ATP-bd"/>
</dbReference>
<reference evidence="7" key="1">
    <citation type="submission" date="2017-02" db="EMBL/GenBank/DDBJ databases">
        <authorList>
            <person name="Varghese N."/>
            <person name="Submissions S."/>
        </authorList>
    </citation>
    <scope>NUCLEOTIDE SEQUENCE [LARGE SCALE GENOMIC DNA]</scope>
    <source>
        <strain evidence="7">9H-4</strain>
    </source>
</reference>
<evidence type="ECO:0000256" key="4">
    <source>
        <dbReference type="ARBA" id="ARBA00022840"/>
    </source>
</evidence>
<evidence type="ECO:0000259" key="5">
    <source>
        <dbReference type="PROSITE" id="PS50893"/>
    </source>
</evidence>
<dbReference type="GO" id="GO:0016887">
    <property type="term" value="F:ATP hydrolysis activity"/>
    <property type="evidence" value="ECO:0007669"/>
    <property type="project" value="InterPro"/>
</dbReference>
<dbReference type="OrthoDB" id="5357528at2"/>
<dbReference type="EMBL" id="LT796768">
    <property type="protein sequence ID" value="SKB08451.1"/>
    <property type="molecule type" value="Genomic_DNA"/>
</dbReference>
<dbReference type="Pfam" id="PF00005">
    <property type="entry name" value="ABC_tran"/>
    <property type="match status" value="1"/>
</dbReference>
<dbReference type="Gene3D" id="3.40.50.300">
    <property type="entry name" value="P-loop containing nucleotide triphosphate hydrolases"/>
    <property type="match status" value="1"/>
</dbReference>
<evidence type="ECO:0000256" key="1">
    <source>
        <dbReference type="ARBA" id="ARBA00005417"/>
    </source>
</evidence>
<gene>
    <name evidence="6" type="ORF">SAMN06295964_2168</name>
</gene>
<dbReference type="PROSITE" id="PS50893">
    <property type="entry name" value="ABC_TRANSPORTER_2"/>
    <property type="match status" value="1"/>
</dbReference>
<evidence type="ECO:0000313" key="6">
    <source>
        <dbReference type="EMBL" id="SKB08451.1"/>
    </source>
</evidence>
<dbReference type="RefSeq" id="WP_078700171.1">
    <property type="nucleotide sequence ID" value="NZ_LT796768.1"/>
</dbReference>
<dbReference type="Proteomes" id="UP000191040">
    <property type="component" value="Chromosome I"/>
</dbReference>